<dbReference type="OrthoDB" id="9763278at2"/>
<dbReference type="InterPro" id="IPR006068">
    <property type="entry name" value="ATPase_P-typ_cation-transptr_C"/>
</dbReference>
<dbReference type="SUPFAM" id="SSF81660">
    <property type="entry name" value="Metal cation-transporting ATPase, ATP-binding domain N"/>
    <property type="match status" value="1"/>
</dbReference>
<dbReference type="Gene3D" id="3.40.1110.10">
    <property type="entry name" value="Calcium-transporting ATPase, cytoplasmic domain N"/>
    <property type="match status" value="1"/>
</dbReference>
<feature type="domain" description="Cation-transporting P-type ATPase N-terminal" evidence="9">
    <location>
        <begin position="605"/>
        <end position="675"/>
    </location>
</feature>
<dbReference type="PRINTS" id="PR00120">
    <property type="entry name" value="HATPASE"/>
</dbReference>
<dbReference type="EMBL" id="PVNK01000146">
    <property type="protein sequence ID" value="PRP98270.1"/>
    <property type="molecule type" value="Genomic_DNA"/>
</dbReference>
<keyword evidence="7 8" id="KW-0472">Membrane</keyword>
<dbReference type="InterPro" id="IPR036412">
    <property type="entry name" value="HAD-like_sf"/>
</dbReference>
<dbReference type="GO" id="GO:0016887">
    <property type="term" value="F:ATP hydrolysis activity"/>
    <property type="evidence" value="ECO:0007669"/>
    <property type="project" value="InterPro"/>
</dbReference>
<dbReference type="InterPro" id="IPR001757">
    <property type="entry name" value="P_typ_ATPase"/>
</dbReference>
<dbReference type="Gene3D" id="1.20.1110.10">
    <property type="entry name" value="Calcium-transporting ATPase, transmembrane domain"/>
    <property type="match status" value="2"/>
</dbReference>
<dbReference type="Gene3D" id="3.40.50.1000">
    <property type="entry name" value="HAD superfamily/HAD-like"/>
    <property type="match status" value="2"/>
</dbReference>
<dbReference type="InterPro" id="IPR023299">
    <property type="entry name" value="ATPase_P-typ_cyto_dom_N"/>
</dbReference>
<dbReference type="SUPFAM" id="SSF56784">
    <property type="entry name" value="HAD-like"/>
    <property type="match status" value="1"/>
</dbReference>
<comment type="caution">
    <text evidence="10">The sequence shown here is derived from an EMBL/GenBank/DDBJ whole genome shotgun (WGS) entry which is preliminary data.</text>
</comment>
<evidence type="ECO:0000256" key="4">
    <source>
        <dbReference type="ARBA" id="ARBA00022840"/>
    </source>
</evidence>
<evidence type="ECO:0000256" key="2">
    <source>
        <dbReference type="ARBA" id="ARBA00022692"/>
    </source>
</evidence>
<evidence type="ECO:0000313" key="11">
    <source>
        <dbReference type="Proteomes" id="UP000237968"/>
    </source>
</evidence>
<evidence type="ECO:0000256" key="6">
    <source>
        <dbReference type="ARBA" id="ARBA00022989"/>
    </source>
</evidence>
<dbReference type="PANTHER" id="PTHR42861">
    <property type="entry name" value="CALCIUM-TRANSPORTING ATPASE"/>
    <property type="match status" value="1"/>
</dbReference>
<dbReference type="EC" id="3.6.3.8" evidence="10"/>
<dbReference type="Pfam" id="PF00702">
    <property type="entry name" value="Hydrolase"/>
    <property type="match status" value="1"/>
</dbReference>
<accession>A0A2S9XZX2</accession>
<proteinExistence type="predicted"/>
<keyword evidence="4" id="KW-0067">ATP-binding</keyword>
<gene>
    <name evidence="10" type="ORF">ENSA5_30020</name>
</gene>
<dbReference type="SFLD" id="SFLDF00027">
    <property type="entry name" value="p-type_atpase"/>
    <property type="match status" value="1"/>
</dbReference>
<dbReference type="NCBIfam" id="TIGR01494">
    <property type="entry name" value="ATPase_P-type"/>
    <property type="match status" value="2"/>
</dbReference>
<keyword evidence="2 8" id="KW-0812">Transmembrane</keyword>
<sequence length="1471" mass="155051">MLGDWPHRLREAWADARLHRRAWVGEQRAYVELRIADAEGFEPRLREALEAVPGVAWVRINAALARVVIGLDGERLGVEPLLAAIDAVELEFGLGGPVGWEGRRAFPGDPEPLLRAAAEMAADVVVVGLGLGLRALRIPTVPAELDVAALTSLIEFVPSLRERIEQRIGPARAEVALHVASSLSQALLQGMTGPIVDAASRALRMREHAAQRDAWSTAEPTLGAVADDHPRAATTTRTRPGPAPRGPIEHYTSRALAATAGAFGFSFVASRDLASSTASVFGGVPKPALLGRDAFAADLGHALARHGTVVTDPCVLRSLDRIDAVVVPASLMRPRGVRVEAILAVNGFNERDARRNTMRLLDMAHPDALRDEGKWRIGPIDELRPRAATEIDAQLDQRVAALREPGGLVLGLEHRGELGALISLIPMPDPAIEGFVAAVRRAELQLICAGDVDEHDWLRPDRTVVAGDRLLESIRTLQRDGHGVALVSNGPTPALAAADLGVGLCDPDAPTPWGATVLCARGFADAETLIEAVHAAKIASQQAVYLAMVEAMSGLVLSVSGIRERTVRRVMMAANATALLAMANSVRLARSVRPARARAPSDPTPWHALEVDQVLERLSSSRAGLDPELARAKRRPPVVTPSAWSRFAEMAAEELANPLAPVLVAGAGLAALTGSLIDSAMIATVVGLNAGVGAVQRYRTDRAIGALDTSEVASVRVRRGGHELVIGLDELVVGDVVVLEAGDAVPADARIIEARGLELDESSLTGESLPVSKRVAPSFAAAVADRSSMVFEATSVAAGECLAVVTALGDESEVRRSEARARHAPETGVEARLDALTSFTAPIAALSGLVLMTSGLSLQRPPSEVISSGVSLAVAAVPEGLPLLATMAQLGAAHRLSLRGALVRNPRAVEALGRVNVLCADKTGTLTEGKIRLRFVSDGVRETELDELADDDRLRDVLRAALRASPSAELENLPHATDRALVEGAHAVGLHRRADDEGFERVSALPFEPGRGYHAVHGRLGEREGGPELISIKGAPERVIPRCTTIGPEAAALDPERRAALRAAAARLAGRGLRVLAVAERPLEARSRIADRHIAELRFCGFVAFADTVRDTAKQALDALRRAGVDVVMITGDHPHTAEAIAAELGLTAAGVEPGGTLTGAELERLDDAALDARIEHTLVFARVTPAQKVRIVESFQRRGRVVGMTGDGANDAPAIRLADVGIALGERATPAARRAADVVVTDERIETLVDAVLEGRALWRSVRDAVALLVGGNLGEIAFTVVGGLSEGRSPLNARQLLLVNLLTDTAPALAIALRRPPRTAPEQLLREGPEASLGAALDRDIAWRATVTAGATATAWWVARATGSRERADTVALLTLVGSQLGQTLAIGGRDPIVLAAGLGSTALLFGLVETPGVSQFFGSRPLGPIGLTLAVVASAAATGVSTIGPALGQRVVRWARARSWRPLQRRRS</sequence>
<evidence type="ECO:0000259" key="9">
    <source>
        <dbReference type="SMART" id="SM00831"/>
    </source>
</evidence>
<dbReference type="SUPFAM" id="SSF81665">
    <property type="entry name" value="Calcium ATPase, transmembrane domain M"/>
    <property type="match status" value="1"/>
</dbReference>
<dbReference type="InterPro" id="IPR004014">
    <property type="entry name" value="ATPase_P-typ_cation-transptr_N"/>
</dbReference>
<dbReference type="PRINTS" id="PR00119">
    <property type="entry name" value="CATATPASE"/>
</dbReference>
<dbReference type="InterPro" id="IPR008250">
    <property type="entry name" value="ATPase_P-typ_transduc_dom_A_sf"/>
</dbReference>
<dbReference type="SFLD" id="SFLDG00002">
    <property type="entry name" value="C1.7:_P-type_atpase_like"/>
    <property type="match status" value="1"/>
</dbReference>
<dbReference type="SMART" id="SM00831">
    <property type="entry name" value="Cation_ATPase_N"/>
    <property type="match status" value="1"/>
</dbReference>
<dbReference type="InterPro" id="IPR018303">
    <property type="entry name" value="ATPase_P-typ_P_site"/>
</dbReference>
<evidence type="ECO:0000256" key="3">
    <source>
        <dbReference type="ARBA" id="ARBA00022741"/>
    </source>
</evidence>
<dbReference type="RefSeq" id="WP_106392374.1">
    <property type="nucleotide sequence ID" value="NZ_PVNK01000146.1"/>
</dbReference>
<dbReference type="PROSITE" id="PS00154">
    <property type="entry name" value="ATPASE_E1_E2"/>
    <property type="match status" value="1"/>
</dbReference>
<keyword evidence="3" id="KW-0547">Nucleotide-binding</keyword>
<keyword evidence="6 8" id="KW-1133">Transmembrane helix</keyword>
<evidence type="ECO:0000256" key="1">
    <source>
        <dbReference type="ARBA" id="ARBA00004141"/>
    </source>
</evidence>
<dbReference type="InterPro" id="IPR059000">
    <property type="entry name" value="ATPase_P-type_domA"/>
</dbReference>
<evidence type="ECO:0000313" key="10">
    <source>
        <dbReference type="EMBL" id="PRP98270.1"/>
    </source>
</evidence>
<evidence type="ECO:0000256" key="8">
    <source>
        <dbReference type="SAM" id="Phobius"/>
    </source>
</evidence>
<dbReference type="InterPro" id="IPR023298">
    <property type="entry name" value="ATPase_P-typ_TM_dom_sf"/>
</dbReference>
<name>A0A2S9XZX2_9BACT</name>
<dbReference type="GO" id="GO:0005524">
    <property type="term" value="F:ATP binding"/>
    <property type="evidence" value="ECO:0007669"/>
    <property type="project" value="UniProtKB-KW"/>
</dbReference>
<comment type="subcellular location">
    <subcellularLocation>
        <location evidence="1">Membrane</location>
        <topology evidence="1">Multi-pass membrane protein</topology>
    </subcellularLocation>
</comment>
<evidence type="ECO:0000256" key="5">
    <source>
        <dbReference type="ARBA" id="ARBA00022967"/>
    </source>
</evidence>
<protein>
    <submittedName>
        <fullName evidence="10">Calcium-transporting ATPase 1</fullName>
        <ecNumber evidence="10">3.6.3.8</ecNumber>
    </submittedName>
</protein>
<feature type="transmembrane region" description="Helical" evidence="8">
    <location>
        <begin position="1428"/>
        <end position="1451"/>
    </location>
</feature>
<keyword evidence="11" id="KW-1185">Reference proteome</keyword>
<evidence type="ECO:0000256" key="7">
    <source>
        <dbReference type="ARBA" id="ARBA00023136"/>
    </source>
</evidence>
<dbReference type="GO" id="GO:0016020">
    <property type="term" value="C:membrane"/>
    <property type="evidence" value="ECO:0007669"/>
    <property type="project" value="UniProtKB-SubCell"/>
</dbReference>
<dbReference type="InterPro" id="IPR044492">
    <property type="entry name" value="P_typ_ATPase_HD_dom"/>
</dbReference>
<dbReference type="Gene3D" id="2.70.150.10">
    <property type="entry name" value="Calcium-transporting ATPase, cytoplasmic transduction domain A"/>
    <property type="match status" value="1"/>
</dbReference>
<dbReference type="Pfam" id="PF00689">
    <property type="entry name" value="Cation_ATPase_C"/>
    <property type="match status" value="1"/>
</dbReference>
<dbReference type="Pfam" id="PF00122">
    <property type="entry name" value="E1-E2_ATPase"/>
    <property type="match status" value="1"/>
</dbReference>
<dbReference type="InterPro" id="IPR023214">
    <property type="entry name" value="HAD_sf"/>
</dbReference>
<reference evidence="10 11" key="1">
    <citation type="submission" date="2018-03" db="EMBL/GenBank/DDBJ databases">
        <title>Draft Genome Sequences of the Obligatory Marine Myxobacteria Enhygromyxa salina SWB005.</title>
        <authorList>
            <person name="Poehlein A."/>
            <person name="Moghaddam J.A."/>
            <person name="Harms H."/>
            <person name="Alanjari M."/>
            <person name="Koenig G.M."/>
            <person name="Daniel R."/>
            <person name="Schaeberle T.F."/>
        </authorList>
    </citation>
    <scope>NUCLEOTIDE SEQUENCE [LARGE SCALE GENOMIC DNA]</scope>
    <source>
        <strain evidence="10 11">SWB005</strain>
    </source>
</reference>
<dbReference type="SFLD" id="SFLDS00003">
    <property type="entry name" value="Haloacid_Dehalogenase"/>
    <property type="match status" value="1"/>
</dbReference>
<dbReference type="SUPFAM" id="SSF81653">
    <property type="entry name" value="Calcium ATPase, transduction domain A"/>
    <property type="match status" value="1"/>
</dbReference>
<organism evidence="10 11">
    <name type="scientific">Enhygromyxa salina</name>
    <dbReference type="NCBI Taxonomy" id="215803"/>
    <lineage>
        <taxon>Bacteria</taxon>
        <taxon>Pseudomonadati</taxon>
        <taxon>Myxococcota</taxon>
        <taxon>Polyangia</taxon>
        <taxon>Nannocystales</taxon>
        <taxon>Nannocystaceae</taxon>
        <taxon>Enhygromyxa</taxon>
    </lineage>
</organism>
<keyword evidence="10" id="KW-0378">Hydrolase</keyword>
<keyword evidence="5" id="KW-1278">Translocase</keyword>
<dbReference type="Proteomes" id="UP000237968">
    <property type="component" value="Unassembled WGS sequence"/>
</dbReference>